<evidence type="ECO:0000259" key="5">
    <source>
        <dbReference type="PROSITE" id="PS50893"/>
    </source>
</evidence>
<evidence type="ECO:0000256" key="1">
    <source>
        <dbReference type="ARBA" id="ARBA00022737"/>
    </source>
</evidence>
<proteinExistence type="predicted"/>
<dbReference type="InterPro" id="IPR003439">
    <property type="entry name" value="ABC_transporter-like_ATP-bd"/>
</dbReference>
<evidence type="ECO:0000313" key="6">
    <source>
        <dbReference type="EMBL" id="CAJ1960106.1"/>
    </source>
</evidence>
<dbReference type="PANTHER" id="PTHR19211:SF14">
    <property type="entry name" value="ATP-BINDING CASSETTE SUB-FAMILY F MEMBER 1"/>
    <property type="match status" value="1"/>
</dbReference>
<keyword evidence="1" id="KW-0677">Repeat</keyword>
<sequence length="799" mass="88824">MTSIKKVLSSHTPALEQEVVEYLEGLIKNAIEDDEDPAIVAETLVEFLSQDECESILSLFPSKSTKKKPKSPAAISQLISPLSLQEEEPVEMQASGPETTKKEPSAQVSKKAQRKERRLAKKTGRKAKVAPDVQEEKELLDDHASAWEECKKEGALWGGRGHGGRGLRITGDNLQSIHLPSVSLVYLGNELLADSPMYIVQGKRYGILGRNGVGKSTLLKQLAAGAIPGMPRNMRILLVQQQIQGRVDQTTLEALVEADVDRQMLLEEQEKVEQDLEAGIDLEKNAERLGDIVAELDAIDADSADERALEILKGLSFTKPMVEGPTASLSGGWRMRLALAQALFVRNSDLILLDECTNHLDLHGMDWLIQYLTTKSNHTLLIVSHDRGFLDAVCTDMIVMEHQKLAYHVGNYSEYRRQMDEKAARQAQILDASERQRAKAVAFVQKQSNNKKSTDPNKQRQAKMIKEKKMDRIGMYREDGKKFKNFSLSKMSADAVRLAEKVHIERDDPTLKLRFPNPTFPPSLASENSTLVRMENVNFGYEKDADFLLENFTLYLTRASKVAVVGKNGAGKTTLVRLITGEIEKAGRLDGEIWRYPGLRVGHISQYSVEELEEFKTMTVVQYAEKKFASGRASSKIIAEASGNVRKYLGSFGLGGTHAHRAIGTLSGGERMRLCFATAMADEPQLLLLDESTNHVDLETLDSMSQALADYTGAVLMVSHNQAFLSGFCNELWVVEDGKLEINHSDTESFDDLFSNYRSHILSGSSASARMQQRKVRATMARQAKQHSTNARANTTMLT</sequence>
<dbReference type="Pfam" id="PF00005">
    <property type="entry name" value="ABC_tran"/>
    <property type="match status" value="2"/>
</dbReference>
<organism evidence="6 7">
    <name type="scientific">Cylindrotheca closterium</name>
    <dbReference type="NCBI Taxonomy" id="2856"/>
    <lineage>
        <taxon>Eukaryota</taxon>
        <taxon>Sar</taxon>
        <taxon>Stramenopiles</taxon>
        <taxon>Ochrophyta</taxon>
        <taxon>Bacillariophyta</taxon>
        <taxon>Bacillariophyceae</taxon>
        <taxon>Bacillariophycidae</taxon>
        <taxon>Bacillariales</taxon>
        <taxon>Bacillariaceae</taxon>
        <taxon>Cylindrotheca</taxon>
    </lineage>
</organism>
<dbReference type="GO" id="GO:0016887">
    <property type="term" value="F:ATP hydrolysis activity"/>
    <property type="evidence" value="ECO:0007669"/>
    <property type="project" value="InterPro"/>
</dbReference>
<keyword evidence="2" id="KW-0547">Nucleotide-binding</keyword>
<evidence type="ECO:0000256" key="3">
    <source>
        <dbReference type="ARBA" id="ARBA00022840"/>
    </source>
</evidence>
<keyword evidence="7" id="KW-1185">Reference proteome</keyword>
<dbReference type="InterPro" id="IPR050611">
    <property type="entry name" value="ABCF"/>
</dbReference>
<evidence type="ECO:0000256" key="2">
    <source>
        <dbReference type="ARBA" id="ARBA00022741"/>
    </source>
</evidence>
<dbReference type="InterPro" id="IPR027417">
    <property type="entry name" value="P-loop_NTPase"/>
</dbReference>
<dbReference type="SUPFAM" id="SSF52540">
    <property type="entry name" value="P-loop containing nucleoside triphosphate hydrolases"/>
    <property type="match status" value="2"/>
</dbReference>
<dbReference type="AlphaFoldDB" id="A0AAD2G264"/>
<dbReference type="EMBL" id="CAKOGP040002047">
    <property type="protein sequence ID" value="CAJ1960106.1"/>
    <property type="molecule type" value="Genomic_DNA"/>
</dbReference>
<dbReference type="PROSITE" id="PS00211">
    <property type="entry name" value="ABC_TRANSPORTER_1"/>
    <property type="match status" value="2"/>
</dbReference>
<feature type="region of interest" description="Disordered" evidence="4">
    <location>
        <begin position="62"/>
        <end position="135"/>
    </location>
</feature>
<feature type="domain" description="ABC transporter" evidence="5">
    <location>
        <begin position="177"/>
        <end position="427"/>
    </location>
</feature>
<accession>A0AAD2G264</accession>
<dbReference type="SMART" id="SM00382">
    <property type="entry name" value="AAA"/>
    <property type="match status" value="2"/>
</dbReference>
<feature type="compositionally biased region" description="Basic residues" evidence="4">
    <location>
        <begin position="111"/>
        <end position="128"/>
    </location>
</feature>
<evidence type="ECO:0000313" key="7">
    <source>
        <dbReference type="Proteomes" id="UP001295423"/>
    </source>
</evidence>
<feature type="domain" description="ABC transporter" evidence="5">
    <location>
        <begin position="532"/>
        <end position="762"/>
    </location>
</feature>
<evidence type="ECO:0000256" key="4">
    <source>
        <dbReference type="SAM" id="MobiDB-lite"/>
    </source>
</evidence>
<gene>
    <name evidence="6" type="ORF">CYCCA115_LOCUS18522</name>
</gene>
<dbReference type="PROSITE" id="PS50893">
    <property type="entry name" value="ABC_TRANSPORTER_2"/>
    <property type="match status" value="2"/>
</dbReference>
<dbReference type="GO" id="GO:0005524">
    <property type="term" value="F:ATP binding"/>
    <property type="evidence" value="ECO:0007669"/>
    <property type="project" value="UniProtKB-KW"/>
</dbReference>
<dbReference type="InterPro" id="IPR017871">
    <property type="entry name" value="ABC_transporter-like_CS"/>
</dbReference>
<dbReference type="CDD" id="cd03221">
    <property type="entry name" value="ABCF_EF-3"/>
    <property type="match status" value="2"/>
</dbReference>
<reference evidence="6" key="1">
    <citation type="submission" date="2023-08" db="EMBL/GenBank/DDBJ databases">
        <authorList>
            <person name="Audoor S."/>
            <person name="Bilcke G."/>
        </authorList>
    </citation>
    <scope>NUCLEOTIDE SEQUENCE</scope>
</reference>
<comment type="caution">
    <text evidence="6">The sequence shown here is derived from an EMBL/GenBank/DDBJ whole genome shotgun (WGS) entry which is preliminary data.</text>
</comment>
<dbReference type="InterPro" id="IPR003593">
    <property type="entry name" value="AAA+_ATPase"/>
</dbReference>
<keyword evidence="3" id="KW-0067">ATP-binding</keyword>
<dbReference type="Gene3D" id="3.40.50.300">
    <property type="entry name" value="P-loop containing nucleotide triphosphate hydrolases"/>
    <property type="match status" value="2"/>
</dbReference>
<protein>
    <recommendedName>
        <fullName evidence="5">ABC transporter domain-containing protein</fullName>
    </recommendedName>
</protein>
<dbReference type="Proteomes" id="UP001295423">
    <property type="component" value="Unassembled WGS sequence"/>
</dbReference>
<dbReference type="PANTHER" id="PTHR19211">
    <property type="entry name" value="ATP-BINDING TRANSPORT PROTEIN-RELATED"/>
    <property type="match status" value="1"/>
</dbReference>
<name>A0AAD2G264_9STRA</name>
<dbReference type="FunFam" id="3.40.50.300:FF:000011">
    <property type="entry name" value="Putative ABC transporter ATP-binding component"/>
    <property type="match status" value="1"/>
</dbReference>